<evidence type="ECO:0000313" key="4">
    <source>
        <dbReference type="Proteomes" id="UP000001555"/>
    </source>
</evidence>
<sequence length="208" mass="22798">MAAIAGWDDAECLLVHELLQGITGAHSFASKVLSARPDRFRRDELALRSFVRSLFLREASEGEAVAWLSRLLAPWPLVFRAKLLYLVYGPCCQHAVFWDVPSVPQSAVQSELLVTALSDLGSALRSLHEHGLGWTHDDTVTVLEELIVLPRAWLPLNAARLLCSCGRDIAVLVLASKLVNGRDSDVATFLFNMLLVSLDLSLHADGSS</sequence>
<dbReference type="PaxDb" id="6945-B7Q293"/>
<dbReference type="EnsemblMetazoa" id="ISCW010303-RA">
    <property type="protein sequence ID" value="ISCW010303-PA"/>
    <property type="gene ID" value="ISCW010303"/>
</dbReference>
<reference evidence="3" key="2">
    <citation type="submission" date="2020-05" db="UniProtKB">
        <authorList>
            <consortium name="EnsemblMetazoa"/>
        </authorList>
    </citation>
    <scope>IDENTIFICATION</scope>
    <source>
        <strain evidence="3">wikel</strain>
    </source>
</reference>
<dbReference type="VEuPathDB" id="VectorBase:ISCI010303"/>
<dbReference type="VEuPathDB" id="VectorBase:ISCP_021723"/>
<evidence type="ECO:0000259" key="1">
    <source>
        <dbReference type="Pfam" id="PF24467"/>
    </source>
</evidence>
<keyword evidence="4" id="KW-1185">Reference proteome</keyword>
<evidence type="ECO:0000313" key="3">
    <source>
        <dbReference type="EnsemblMetazoa" id="ISCW010303-PA"/>
    </source>
</evidence>
<organism>
    <name type="scientific">Ixodes scapularis</name>
    <name type="common">Black-legged tick</name>
    <name type="synonym">Deer tick</name>
    <dbReference type="NCBI Taxonomy" id="6945"/>
    <lineage>
        <taxon>Eukaryota</taxon>
        <taxon>Metazoa</taxon>
        <taxon>Ecdysozoa</taxon>
        <taxon>Arthropoda</taxon>
        <taxon>Chelicerata</taxon>
        <taxon>Arachnida</taxon>
        <taxon>Acari</taxon>
        <taxon>Parasitiformes</taxon>
        <taxon>Ixodida</taxon>
        <taxon>Ixodoidea</taxon>
        <taxon>Ixodidae</taxon>
        <taxon>Ixodinae</taxon>
        <taxon>Ixodes</taxon>
    </lineage>
</organism>
<dbReference type="EMBL" id="DS842573">
    <property type="protein sequence ID" value="EEC12965.1"/>
    <property type="molecule type" value="Genomic_DNA"/>
</dbReference>
<dbReference type="STRING" id="6945.B7Q293"/>
<dbReference type="Pfam" id="PF24467">
    <property type="entry name" value="ARM_FBXO47"/>
    <property type="match status" value="1"/>
</dbReference>
<dbReference type="Proteomes" id="UP000001555">
    <property type="component" value="Unassembled WGS sequence"/>
</dbReference>
<dbReference type="EMBL" id="ABJB010645807">
    <property type="status" value="NOT_ANNOTATED_CDS"/>
    <property type="molecule type" value="Genomic_DNA"/>
</dbReference>
<dbReference type="EMBL" id="ABJB010611455">
    <property type="status" value="NOT_ANNOTATED_CDS"/>
    <property type="molecule type" value="Genomic_DNA"/>
</dbReference>
<dbReference type="InParanoid" id="B7Q293"/>
<dbReference type="EMBL" id="ABJB010211791">
    <property type="status" value="NOT_ANNOTATED_CDS"/>
    <property type="molecule type" value="Genomic_DNA"/>
</dbReference>
<dbReference type="AlphaFoldDB" id="B7Q293"/>
<dbReference type="HOGENOM" id="CLU_1322212_0_0_1"/>
<name>B7Q293_IXOSC</name>
<dbReference type="InterPro" id="IPR038946">
    <property type="entry name" value="FBXO47"/>
</dbReference>
<evidence type="ECO:0000313" key="2">
    <source>
        <dbReference type="EMBL" id="EEC12965.1"/>
    </source>
</evidence>
<dbReference type="OrthoDB" id="6500333at2759"/>
<accession>B7Q293</accession>
<dbReference type="VEuPathDB" id="VectorBase:ISCW010303"/>
<feature type="domain" description="FBXO47 ARM repeats region" evidence="1">
    <location>
        <begin position="30"/>
        <end position="193"/>
    </location>
</feature>
<proteinExistence type="predicted"/>
<dbReference type="PANTHER" id="PTHR34098:SF1">
    <property type="entry name" value="F-BOX ONLY PROTEIN 47"/>
    <property type="match status" value="1"/>
</dbReference>
<reference evidence="2 4" key="1">
    <citation type="submission" date="2008-03" db="EMBL/GenBank/DDBJ databases">
        <title>Annotation of Ixodes scapularis.</title>
        <authorList>
            <consortium name="Ixodes scapularis Genome Project Consortium"/>
            <person name="Caler E."/>
            <person name="Hannick L.I."/>
            <person name="Bidwell S."/>
            <person name="Joardar V."/>
            <person name="Thiagarajan M."/>
            <person name="Amedeo P."/>
            <person name="Galinsky K.J."/>
            <person name="Schobel S."/>
            <person name="Inman J."/>
            <person name="Hostetler J."/>
            <person name="Miller J."/>
            <person name="Hammond M."/>
            <person name="Megy K."/>
            <person name="Lawson D."/>
            <person name="Kodira C."/>
            <person name="Sutton G."/>
            <person name="Meyer J."/>
            <person name="Hill C.A."/>
            <person name="Birren B."/>
            <person name="Nene V."/>
            <person name="Collins F."/>
            <person name="Alarcon-Chaidez F."/>
            <person name="Wikel S."/>
            <person name="Strausberg R."/>
        </authorList>
    </citation>
    <scope>NUCLEOTIDE SEQUENCE [LARGE SCALE GENOMIC DNA]</scope>
    <source>
        <strain evidence="4">Wikel</strain>
        <strain evidence="2">Wikel colony</strain>
    </source>
</reference>
<dbReference type="PANTHER" id="PTHR34098">
    <property type="entry name" value="F-BOX ONLY PROTEIN 47"/>
    <property type="match status" value="1"/>
</dbReference>
<dbReference type="InterPro" id="IPR056622">
    <property type="entry name" value="ARM_FBXO47"/>
</dbReference>
<protein>
    <recommendedName>
        <fullName evidence="1">FBXO47 ARM repeats region domain-containing protein</fullName>
    </recommendedName>
</protein>
<gene>
    <name evidence="2" type="ORF">IscW_ISCW010303</name>
</gene>